<evidence type="ECO:0000313" key="4">
    <source>
        <dbReference type="EMBL" id="GBP13998.1"/>
    </source>
</evidence>
<keyword evidence="5" id="KW-1185">Reference proteome</keyword>
<dbReference type="InterPro" id="IPR034744">
    <property type="entry name" value="RH2"/>
</dbReference>
<comment type="caution">
    <text evidence="4">The sequence shown here is derived from an EMBL/GenBank/DDBJ whole genome shotgun (WGS) entry which is preliminary data.</text>
</comment>
<name>A0A4C1TKU2_EUMVA</name>
<dbReference type="AlphaFoldDB" id="A0A4C1TKU2"/>
<accession>A0A4C1TKU2</accession>
<keyword evidence="1" id="KW-0175">Coiled coil</keyword>
<feature type="domain" description="RH2" evidence="3">
    <location>
        <begin position="83"/>
        <end position="165"/>
    </location>
</feature>
<gene>
    <name evidence="4" type="ORF">EVAR_102690_1</name>
</gene>
<dbReference type="STRING" id="151549.A0A4C1TKU2"/>
<evidence type="ECO:0000256" key="2">
    <source>
        <dbReference type="SAM" id="MobiDB-lite"/>
    </source>
</evidence>
<feature type="coiled-coil region" evidence="1">
    <location>
        <begin position="13"/>
        <end position="61"/>
    </location>
</feature>
<sequence>MAILEISQLTSQVEKLATVSRDLRRKQKQLQNQIRLVCEERTELNTIVQSQQREIAALQADTAGKDKCPSCAAAVVDGSEGERPLFSAREMRSILHERNELKQRLERLEGQVAAIQPPQPDSGSSSSSTASGTGCADEDEAPVQGPLPAEPDDAPWKRQSGIRKLAREVFIHLQWVAPKSLTSPWDRSPRARSPRWHPRWPPARLELPPPPRARPRLPRPHPRTRNASTRRCSDSEAPLDLRRELQAELDLRESNLEIACWLGNKYYSRDIIEYDSDNPKIDDDDDDDYYVPLQRSLSLDRGLQVSKCLQTLGSQLSIRGCGSTWTVYSDGMVVANRFSDDAYSSYANLPALPKIVLSLEGSYQDLTSPLYGSGDAIDVNTDDSILDEQSSLGRRHLTVTEGNRDAPVSPNRSFTRSLSFDPKKDNASNLGLDMLRNQYLNIMKNKEFSQQQFKAQNSEQPLHRNLSYRDINMKDLRKEVLLKKSMSVFKSCESLAPLPKGSSRRKPTDLPTLSLLKDSYKGIEFESGNISPNVIKLKRNFSFRDITDFKERLGLETAISKDPAIRTGDIYPKTDPAVATDSSIMNIDVAYMDCDCGICSKSSNDEKKPSVIQHFIRSLVHRVINNKLLSGVKHDENNNCSIMEILSKLLQILKLVLGIWLRVRMHQIDV</sequence>
<evidence type="ECO:0000313" key="5">
    <source>
        <dbReference type="Proteomes" id="UP000299102"/>
    </source>
</evidence>
<dbReference type="SUPFAM" id="SSF161256">
    <property type="entry name" value="RILP dimerisation region"/>
    <property type="match status" value="1"/>
</dbReference>
<protein>
    <submittedName>
        <fullName evidence="4">RILP-like protein homolog</fullName>
    </submittedName>
</protein>
<evidence type="ECO:0000259" key="3">
    <source>
        <dbReference type="PROSITE" id="PS51777"/>
    </source>
</evidence>
<feature type="compositionally biased region" description="Basic residues" evidence="2">
    <location>
        <begin position="213"/>
        <end position="224"/>
    </location>
</feature>
<dbReference type="EMBL" id="BGZK01000061">
    <property type="protein sequence ID" value="GBP13998.1"/>
    <property type="molecule type" value="Genomic_DNA"/>
</dbReference>
<dbReference type="Proteomes" id="UP000299102">
    <property type="component" value="Unassembled WGS sequence"/>
</dbReference>
<evidence type="ECO:0000256" key="1">
    <source>
        <dbReference type="SAM" id="Coils"/>
    </source>
</evidence>
<reference evidence="4 5" key="1">
    <citation type="journal article" date="2019" name="Commun. Biol.">
        <title>The bagworm genome reveals a unique fibroin gene that provides high tensile strength.</title>
        <authorList>
            <person name="Kono N."/>
            <person name="Nakamura H."/>
            <person name="Ohtoshi R."/>
            <person name="Tomita M."/>
            <person name="Numata K."/>
            <person name="Arakawa K."/>
        </authorList>
    </citation>
    <scope>NUCLEOTIDE SEQUENCE [LARGE SCALE GENOMIC DNA]</scope>
</reference>
<proteinExistence type="predicted"/>
<feature type="region of interest" description="Disordered" evidence="2">
    <location>
        <begin position="398"/>
        <end position="420"/>
    </location>
</feature>
<organism evidence="4 5">
    <name type="scientific">Eumeta variegata</name>
    <name type="common">Bagworm moth</name>
    <name type="synonym">Eumeta japonica</name>
    <dbReference type="NCBI Taxonomy" id="151549"/>
    <lineage>
        <taxon>Eukaryota</taxon>
        <taxon>Metazoa</taxon>
        <taxon>Ecdysozoa</taxon>
        <taxon>Arthropoda</taxon>
        <taxon>Hexapoda</taxon>
        <taxon>Insecta</taxon>
        <taxon>Pterygota</taxon>
        <taxon>Neoptera</taxon>
        <taxon>Endopterygota</taxon>
        <taxon>Lepidoptera</taxon>
        <taxon>Glossata</taxon>
        <taxon>Ditrysia</taxon>
        <taxon>Tineoidea</taxon>
        <taxon>Psychidae</taxon>
        <taxon>Oiketicinae</taxon>
        <taxon>Eumeta</taxon>
    </lineage>
</organism>
<feature type="region of interest" description="Disordered" evidence="2">
    <location>
        <begin position="114"/>
        <end position="158"/>
    </location>
</feature>
<dbReference type="PROSITE" id="PS51777">
    <property type="entry name" value="RH2"/>
    <property type="match status" value="1"/>
</dbReference>
<feature type="compositionally biased region" description="Low complexity" evidence="2">
    <location>
        <begin position="122"/>
        <end position="134"/>
    </location>
</feature>
<feature type="region of interest" description="Disordered" evidence="2">
    <location>
        <begin position="182"/>
        <end position="237"/>
    </location>
</feature>
<dbReference type="OrthoDB" id="10069524at2759"/>